<keyword evidence="1" id="KW-0812">Transmembrane</keyword>
<evidence type="ECO:0000313" key="4">
    <source>
        <dbReference type="Proteomes" id="UP001274896"/>
    </source>
</evidence>
<reference evidence="3" key="1">
    <citation type="submission" date="2023-06" db="EMBL/GenBank/DDBJ databases">
        <title>Male Hemibagrus guttatus genome.</title>
        <authorList>
            <person name="Bian C."/>
        </authorList>
    </citation>
    <scope>NUCLEOTIDE SEQUENCE</scope>
    <source>
        <strain evidence="3">Male_cb2023</strain>
        <tissue evidence="3">Muscle</tissue>
    </source>
</reference>
<dbReference type="EMBL" id="JAUCMX010000020">
    <property type="protein sequence ID" value="KAK3515579.1"/>
    <property type="molecule type" value="Genomic_DNA"/>
</dbReference>
<accession>A0AAE0Q8A8</accession>
<dbReference type="AlphaFoldDB" id="A0AAE0Q8A8"/>
<evidence type="ECO:0000256" key="2">
    <source>
        <dbReference type="SAM" id="SignalP"/>
    </source>
</evidence>
<evidence type="ECO:0000256" key="1">
    <source>
        <dbReference type="SAM" id="Phobius"/>
    </source>
</evidence>
<keyword evidence="1" id="KW-1133">Transmembrane helix</keyword>
<keyword evidence="4" id="KW-1185">Reference proteome</keyword>
<keyword evidence="2" id="KW-0732">Signal</keyword>
<protein>
    <submittedName>
        <fullName evidence="3">Uncharacterized protein</fullName>
    </submittedName>
</protein>
<feature type="signal peptide" evidence="2">
    <location>
        <begin position="1"/>
        <end position="33"/>
    </location>
</feature>
<feature type="transmembrane region" description="Helical" evidence="1">
    <location>
        <begin position="169"/>
        <end position="194"/>
    </location>
</feature>
<gene>
    <name evidence="3" type="ORF">QTP70_024605</name>
</gene>
<sequence length="226" mass="24989">MIKARMLTSKEMMFNLMCLFICVVLHSAPPAQGQSYTNYPVNTTVNMGKSATFTCTVTPKNMSLNFTARLPTTSYVLQCPGKPVKFPSMVRDFTLLHQIKLINLQQIPECRNSAQKNGLYGNCESNDVQVTGTWQMSNIGNDVNGTAFTCIGSDLSPVTGYLWITGASAYYLMLFGCVMGGFFGILIVFGVTYISLKRSEKLQECFKGKDEEEDVIGGVEEETIKD</sequence>
<comment type="caution">
    <text evidence="3">The sequence shown here is derived from an EMBL/GenBank/DDBJ whole genome shotgun (WGS) entry which is preliminary data.</text>
</comment>
<name>A0AAE0Q8A8_9TELE</name>
<proteinExistence type="predicted"/>
<feature type="chain" id="PRO_5042219154" evidence="2">
    <location>
        <begin position="34"/>
        <end position="226"/>
    </location>
</feature>
<dbReference type="Proteomes" id="UP001274896">
    <property type="component" value="Unassembled WGS sequence"/>
</dbReference>
<evidence type="ECO:0000313" key="3">
    <source>
        <dbReference type="EMBL" id="KAK3515579.1"/>
    </source>
</evidence>
<keyword evidence="1" id="KW-0472">Membrane</keyword>
<organism evidence="3 4">
    <name type="scientific">Hemibagrus guttatus</name>
    <dbReference type="NCBI Taxonomy" id="175788"/>
    <lineage>
        <taxon>Eukaryota</taxon>
        <taxon>Metazoa</taxon>
        <taxon>Chordata</taxon>
        <taxon>Craniata</taxon>
        <taxon>Vertebrata</taxon>
        <taxon>Euteleostomi</taxon>
        <taxon>Actinopterygii</taxon>
        <taxon>Neopterygii</taxon>
        <taxon>Teleostei</taxon>
        <taxon>Ostariophysi</taxon>
        <taxon>Siluriformes</taxon>
        <taxon>Bagridae</taxon>
        <taxon>Hemibagrus</taxon>
    </lineage>
</organism>